<dbReference type="SUPFAM" id="SSF48452">
    <property type="entry name" value="TPR-like"/>
    <property type="match status" value="1"/>
</dbReference>
<dbReference type="GO" id="GO:0005737">
    <property type="term" value="C:cytoplasm"/>
    <property type="evidence" value="ECO:0000318"/>
    <property type="project" value="GO_Central"/>
</dbReference>
<dbReference type="InterPro" id="IPR019734">
    <property type="entry name" value="TPR_rpt"/>
</dbReference>
<dbReference type="GO" id="GO:0031145">
    <property type="term" value="P:anaphase-promoting complex-dependent catabolic process"/>
    <property type="evidence" value="ECO:0000318"/>
    <property type="project" value="GO_Central"/>
</dbReference>
<dbReference type="SMART" id="SM00028">
    <property type="entry name" value="TPR"/>
    <property type="match status" value="8"/>
</dbReference>
<dbReference type="KEGG" id="ptm:GSPATT00029156001"/>
<dbReference type="HOGENOM" id="CLU_377429_0_0_1"/>
<dbReference type="Gene3D" id="1.25.40.10">
    <property type="entry name" value="Tetratricopeptide repeat domain"/>
    <property type="match status" value="3"/>
</dbReference>
<dbReference type="STRING" id="5888.A0BHV3"/>
<dbReference type="OMA" id="KNLICWR"/>
<protein>
    <recommendedName>
        <fullName evidence="6">Tetratricopeptide repeat protein</fullName>
    </recommendedName>
</protein>
<evidence type="ECO:0008006" key="6">
    <source>
        <dbReference type="Google" id="ProtNLM"/>
    </source>
</evidence>
<evidence type="ECO:0000256" key="2">
    <source>
        <dbReference type="ARBA" id="ARBA00022803"/>
    </source>
</evidence>
<dbReference type="Pfam" id="PF13181">
    <property type="entry name" value="TPR_8"/>
    <property type="match status" value="1"/>
</dbReference>
<feature type="repeat" description="TPR" evidence="3">
    <location>
        <begin position="447"/>
        <end position="480"/>
    </location>
</feature>
<dbReference type="Pfam" id="PF14559">
    <property type="entry name" value="TPR_19"/>
    <property type="match status" value="1"/>
</dbReference>
<reference evidence="4 5" key="1">
    <citation type="journal article" date="2006" name="Nature">
        <title>Global trends of whole-genome duplications revealed by the ciliate Paramecium tetraurelia.</title>
        <authorList>
            <consortium name="Genoscope"/>
            <person name="Aury J.-M."/>
            <person name="Jaillon O."/>
            <person name="Duret L."/>
            <person name="Noel B."/>
            <person name="Jubin C."/>
            <person name="Porcel B.M."/>
            <person name="Segurens B."/>
            <person name="Daubin V."/>
            <person name="Anthouard V."/>
            <person name="Aiach N."/>
            <person name="Arnaiz O."/>
            <person name="Billaut A."/>
            <person name="Beisson J."/>
            <person name="Blanc I."/>
            <person name="Bouhouche K."/>
            <person name="Camara F."/>
            <person name="Duharcourt S."/>
            <person name="Guigo R."/>
            <person name="Gogendeau D."/>
            <person name="Katinka M."/>
            <person name="Keller A.-M."/>
            <person name="Kissmehl R."/>
            <person name="Klotz C."/>
            <person name="Koll F."/>
            <person name="Le Moue A."/>
            <person name="Lepere C."/>
            <person name="Malinsky S."/>
            <person name="Nowacki M."/>
            <person name="Nowak J.K."/>
            <person name="Plattner H."/>
            <person name="Poulain J."/>
            <person name="Ruiz F."/>
            <person name="Serrano V."/>
            <person name="Zagulski M."/>
            <person name="Dessen P."/>
            <person name="Betermier M."/>
            <person name="Weissenbach J."/>
            <person name="Scarpelli C."/>
            <person name="Schachter V."/>
            <person name="Sperling L."/>
            <person name="Meyer E."/>
            <person name="Cohen J."/>
            <person name="Wincker P."/>
        </authorList>
    </citation>
    <scope>NUCLEOTIDE SEQUENCE [LARGE SCALE GENOMIC DNA]</scope>
    <source>
        <strain evidence="4 5">Stock d4-2</strain>
    </source>
</reference>
<dbReference type="GeneID" id="5011302"/>
<dbReference type="PANTHER" id="PTHR44943:SF4">
    <property type="entry name" value="TPR REPEAT-CONTAINING PROTEIN MJ0798"/>
    <property type="match status" value="1"/>
</dbReference>
<proteinExistence type="predicted"/>
<dbReference type="GO" id="GO:0007091">
    <property type="term" value="P:metaphase/anaphase transition of mitotic cell cycle"/>
    <property type="evidence" value="ECO:0000318"/>
    <property type="project" value="GO_Central"/>
</dbReference>
<keyword evidence="1" id="KW-0677">Repeat</keyword>
<dbReference type="Pfam" id="PF13424">
    <property type="entry name" value="TPR_12"/>
    <property type="match status" value="2"/>
</dbReference>
<evidence type="ECO:0000256" key="1">
    <source>
        <dbReference type="ARBA" id="ARBA00022737"/>
    </source>
</evidence>
<feature type="repeat" description="TPR" evidence="3">
    <location>
        <begin position="564"/>
        <end position="597"/>
    </location>
</feature>
<name>A0BHV3_PARTE</name>
<dbReference type="PROSITE" id="PS50005">
    <property type="entry name" value="TPR"/>
    <property type="match status" value="3"/>
</dbReference>
<dbReference type="RefSeq" id="XP_001425518.1">
    <property type="nucleotide sequence ID" value="XM_001425481.1"/>
</dbReference>
<organism evidence="4 5">
    <name type="scientific">Paramecium tetraurelia</name>
    <dbReference type="NCBI Taxonomy" id="5888"/>
    <lineage>
        <taxon>Eukaryota</taxon>
        <taxon>Sar</taxon>
        <taxon>Alveolata</taxon>
        <taxon>Ciliophora</taxon>
        <taxon>Intramacronucleata</taxon>
        <taxon>Oligohymenophorea</taxon>
        <taxon>Peniculida</taxon>
        <taxon>Parameciidae</taxon>
        <taxon>Paramecium</taxon>
    </lineage>
</organism>
<dbReference type="OrthoDB" id="533763at2759"/>
<sequence length="735" mass="85834">MSQQSQWIELYCQLGHHLSVVKSICLAESCSEFRFICDKCVEFENHKNHQLVNSQEAELYIQDQVQKYQELEDYLSSLCNSVTEPIKQLQAVIMAQHSVDLNLSQSNQKHKLLDNILKFDKKSDQIKKKIQNISNIYIEEIKKLIELVNVKNETIEINQSDEDNKIDTIYDNAQSSNQNNEKPSIQLTEEEKRSIHYYIQTGLISNSNFQLTYQKNKKSIKNRSLFISKLQIQTKKTQFVGEAQVIATDCQKNSQWQFHIMTKRWKLNQMISHHQLEKVNVQECLRIIYNQNLCMRGYCKWMKKIYYLLQDQVLQNYILGECLRHQELYKEAIQQYDLALEIDQKNVDSLFGKGLCLFELEQNTIPMDFDDSNQGEKQDVDFQTEDPSLISGIFQTRTSENPLYIQNNEDESNKSIQDQLDEKQTPNLTAPEPFDKNEVLEFCISGNLHQQSIADNLKKDRKYEEALKLYEKALEKYPNDIPSLNGKANCLRLMHKFPESLETLDKALKLNKNCLSLYGKGLIINIFIGECLRMQKKFKEADEYYQESLNKANGESQSDDPIFFMNLRGRGDILSAQGEYQKSIEFYDQALKLNQNHSLSLLGKAESLRCLGRYEDSIHYYNKSLDLNENDSMSLTGKGESLRLLTKYKEAQECYEKALNIDKNRIFCLRGLSNCLRKQGEPKQAQKVIERALIIDPNDENSLKLKGYLFQIYLLEICLKEIERKEKALKQKNNQ</sequence>
<evidence type="ECO:0000256" key="3">
    <source>
        <dbReference type="PROSITE-ProRule" id="PRU00339"/>
    </source>
</evidence>
<gene>
    <name evidence="4" type="ORF">GSPATT00029156001</name>
</gene>
<evidence type="ECO:0000313" key="4">
    <source>
        <dbReference type="EMBL" id="CAK58120.1"/>
    </source>
</evidence>
<evidence type="ECO:0000313" key="5">
    <source>
        <dbReference type="Proteomes" id="UP000000600"/>
    </source>
</evidence>
<dbReference type="Proteomes" id="UP000000600">
    <property type="component" value="Unassembled WGS sequence"/>
</dbReference>
<feature type="repeat" description="TPR" evidence="3">
    <location>
        <begin position="632"/>
        <end position="665"/>
    </location>
</feature>
<dbReference type="GO" id="GO:0005680">
    <property type="term" value="C:anaphase-promoting complex"/>
    <property type="evidence" value="ECO:0000318"/>
    <property type="project" value="GO_Central"/>
</dbReference>
<dbReference type="InterPro" id="IPR051685">
    <property type="entry name" value="Ycf3/AcsC/BcsC/TPR_MFPF"/>
</dbReference>
<dbReference type="InterPro" id="IPR011990">
    <property type="entry name" value="TPR-like_helical_dom_sf"/>
</dbReference>
<dbReference type="InParanoid" id="A0BHV3"/>
<accession>A0BHV3</accession>
<dbReference type="eggNOG" id="KOG1124">
    <property type="taxonomic scope" value="Eukaryota"/>
</dbReference>
<dbReference type="GO" id="GO:0051301">
    <property type="term" value="P:cell division"/>
    <property type="evidence" value="ECO:0000318"/>
    <property type="project" value="GO_Central"/>
</dbReference>
<keyword evidence="5" id="KW-1185">Reference proteome</keyword>
<dbReference type="EMBL" id="CT867996">
    <property type="protein sequence ID" value="CAK58120.1"/>
    <property type="molecule type" value="Genomic_DNA"/>
</dbReference>
<dbReference type="AlphaFoldDB" id="A0BHV3"/>
<dbReference type="GO" id="GO:0016567">
    <property type="term" value="P:protein ubiquitination"/>
    <property type="evidence" value="ECO:0000318"/>
    <property type="project" value="GO_Central"/>
</dbReference>
<dbReference type="PANTHER" id="PTHR44943">
    <property type="entry name" value="CELLULOSE SYNTHASE OPERON PROTEIN C"/>
    <property type="match status" value="1"/>
</dbReference>
<keyword evidence="2 3" id="KW-0802">TPR repeat</keyword>